<sequence length="1165" mass="132834">MAELAVGLSKTVVAEALTKVQSAIDEDTKLRQKAQRDLVTITLEFEMMNSFLGVANEDRATNKLVMTWVRHVRELAYDLEDCVEFVVHLDDKRIFWRRLLPECVVGPLPLDQAVTEIEELKGRAKELSECYSRYSHICEPASKFVMLQQQQVSSSATGATSSNMLAEARDAARRQHGGFGDLTQLITTNKEDHNDCKLQVISVWGTGGSLGTTSVIRKTYNDPEICKNFACRAWVKVMHPFDPREFVRRFMAQVYANSCDKQGVDIGVHVLRKMNSWQERLLTEFMQEVNTNTYLVVLENLTDMADWDAVRTFLPDVKNGSRIIVSTQNFEVASLCIGHSYQPLELQQFPSDHSVCAFFSEGAQNYGNKEDSRMMPEVYQSSSYGEISSFTREAGQKWMKTYPLVGRESQMSELRSYAANARVSNYPVISVWGIAGIGKSALVRNLYYDRMLHSEQFTKYCWVDVSRPFNLRDFCRSLLLDFRSQKDPIEECRKFLQVNHCLVVIDELESEEEWDLIKAVLVSRDSASVIIVITTEASVATYCTNNEDQVCNVKGLEAAAAFHLFREEVRRTKSTSHLIKHNSDELDELIFKCGGLPKVIVALAELLATQTVKLMDNIHSLNHRFMHHLETNPEYDSLRGLFSWMQSYFRNCPDLLKPCIFYLSIFPRDYNIRRRRLVRRWIAEGYSKDSDEISAEERAEQFFSNLLQLSIIQQLPKVVTTVFDDTKMISCQVNGFIREYIVSRRMEENLVFELGHKCVLTTQHTGRHLIILKSWDRDRIVFDSIDFSRLRSLTVFGKWESFFISKRMRLLRVLDLEDATGVKDDDLRKMLKLLRRLKFLSLRGRTKICCLPNSLGDLRQLQSLDVRYTSIVTLPGAITKLKKLQYIRAGTTIPASTPDASTSFLPEFRRCRRLVGVVVPSRIGELTALHTLGVVNIGASGGKDIVKELNKLTQLRKLGVSGINKHNCEHFFADPGHVHLESLLVRLDKDSQSCLDGISLLWKNLRSLKLHGFQNKLPLLAVHLTKLRKLDVEMNTLKKNDIELLAELPELCILRVRVEQLEGGKLHFYVEMYGEQLATFKQVKILEIGCSSSPSHVEFGSNSMQNLEVLKVDCYTASYQLTGLNFLPELKQVLLKGGNGDIKTNLETQLLAGHPSTPPAVELEK</sequence>
<name>A0A3B6TT52_WHEAT</name>
<evidence type="ECO:0000259" key="9">
    <source>
        <dbReference type="Pfam" id="PF23559"/>
    </source>
</evidence>
<reference evidence="11" key="1">
    <citation type="submission" date="2018-08" db="EMBL/GenBank/DDBJ databases">
        <authorList>
            <person name="Rossello M."/>
        </authorList>
    </citation>
    <scope>NUCLEOTIDE SEQUENCE [LARGE SCALE GENOMIC DNA]</scope>
    <source>
        <strain evidence="11">cv. Chinese Spring</strain>
    </source>
</reference>
<dbReference type="SUPFAM" id="SSF52047">
    <property type="entry name" value="RNI-like"/>
    <property type="match status" value="1"/>
</dbReference>
<evidence type="ECO:0000313" key="11">
    <source>
        <dbReference type="EnsemblPlants" id="TraesCS7D02G526300.1"/>
    </source>
</evidence>
<dbReference type="InterPro" id="IPR038005">
    <property type="entry name" value="RX-like_CC"/>
</dbReference>
<feature type="domain" description="Disease resistance N-terminal" evidence="8">
    <location>
        <begin position="12"/>
        <end position="90"/>
    </location>
</feature>
<dbReference type="PRINTS" id="PR00364">
    <property type="entry name" value="DISEASERSIST"/>
</dbReference>
<evidence type="ECO:0000256" key="2">
    <source>
        <dbReference type="ARBA" id="ARBA00022614"/>
    </source>
</evidence>
<evidence type="ECO:0000259" key="8">
    <source>
        <dbReference type="Pfam" id="PF18052"/>
    </source>
</evidence>
<accession>A0A3B6TT52</accession>
<dbReference type="Gene3D" id="3.80.10.10">
    <property type="entry name" value="Ribonuclease Inhibitor"/>
    <property type="match status" value="1"/>
</dbReference>
<dbReference type="OrthoDB" id="10273620at2759"/>
<keyword evidence="3" id="KW-0677">Repeat</keyword>
<dbReference type="Gramene" id="TraesPARA_EIv1.0_2635740.1">
    <property type="protein sequence ID" value="TraesPARA_EIv1.0_2635740.1.CDS"/>
    <property type="gene ID" value="TraesPARA_EIv1.0_2635740"/>
</dbReference>
<dbReference type="Pfam" id="PF23598">
    <property type="entry name" value="LRR_14"/>
    <property type="match status" value="1"/>
</dbReference>
<dbReference type="Gramene" id="TraesNOR7D03G04535210.1">
    <property type="protein sequence ID" value="TraesNOR7D03G04535210.1"/>
    <property type="gene ID" value="TraesNOR7D03G04535210"/>
</dbReference>
<keyword evidence="12" id="KW-1185">Reference proteome</keyword>
<evidence type="ECO:0000256" key="3">
    <source>
        <dbReference type="ARBA" id="ARBA00022737"/>
    </source>
</evidence>
<dbReference type="Gramene" id="TraesMACUn03G04524330.1">
    <property type="protein sequence ID" value="TraesMACUn03G04524330.1"/>
    <property type="gene ID" value="TraesMACUn03G04524330"/>
</dbReference>
<dbReference type="Gramene" id="TraesSTA7D03G04480340.1">
    <property type="protein sequence ID" value="TraesSTA7D03G04480340.1"/>
    <property type="gene ID" value="TraesSTA7D03G04480340"/>
</dbReference>
<keyword evidence="6" id="KW-0175">Coiled coil</keyword>
<dbReference type="PANTHER" id="PTHR23155:SF1135">
    <property type="entry name" value="OS08G0246300 PROTEIN"/>
    <property type="match status" value="1"/>
</dbReference>
<gene>
    <name evidence="11" type="primary">LOC123163889</name>
</gene>
<dbReference type="Gramene" id="TraesJAG7D03G04470450.1">
    <property type="protein sequence ID" value="TraesJAG7D03G04470450.1"/>
    <property type="gene ID" value="TraesJAG7D03G04470450"/>
</dbReference>
<evidence type="ECO:0000259" key="7">
    <source>
        <dbReference type="Pfam" id="PF00931"/>
    </source>
</evidence>
<evidence type="ECO:0000313" key="12">
    <source>
        <dbReference type="Proteomes" id="UP000019116"/>
    </source>
</evidence>
<dbReference type="Gramene" id="TraesLDM7D03G04493500.1">
    <property type="protein sequence ID" value="TraesLDM7D03G04493500.1"/>
    <property type="gene ID" value="TraesLDM7D03G04493500"/>
</dbReference>
<dbReference type="InterPro" id="IPR036388">
    <property type="entry name" value="WH-like_DNA-bd_sf"/>
</dbReference>
<keyword evidence="4" id="KW-0547">Nucleotide-binding</keyword>
<dbReference type="AlphaFoldDB" id="A0A3B6TT52"/>
<evidence type="ECO:0000259" key="10">
    <source>
        <dbReference type="Pfam" id="PF23598"/>
    </source>
</evidence>
<protein>
    <recommendedName>
        <fullName evidence="13">NB-ARC domain-containing protein</fullName>
    </recommendedName>
</protein>
<comment type="similarity">
    <text evidence="1">Belongs to the disease resistance NB-LRR family.</text>
</comment>
<organism evidence="11">
    <name type="scientific">Triticum aestivum</name>
    <name type="common">Wheat</name>
    <dbReference type="NCBI Taxonomy" id="4565"/>
    <lineage>
        <taxon>Eukaryota</taxon>
        <taxon>Viridiplantae</taxon>
        <taxon>Streptophyta</taxon>
        <taxon>Embryophyta</taxon>
        <taxon>Tracheophyta</taxon>
        <taxon>Spermatophyta</taxon>
        <taxon>Magnoliopsida</taxon>
        <taxon>Liliopsida</taxon>
        <taxon>Poales</taxon>
        <taxon>Poaceae</taxon>
        <taxon>BOP clade</taxon>
        <taxon>Pooideae</taxon>
        <taxon>Triticodae</taxon>
        <taxon>Triticeae</taxon>
        <taxon>Triticinae</taxon>
        <taxon>Triticum</taxon>
    </lineage>
</organism>
<dbReference type="Proteomes" id="UP000019116">
    <property type="component" value="Chromosome 7D"/>
</dbReference>
<evidence type="ECO:0000256" key="4">
    <source>
        <dbReference type="ARBA" id="ARBA00022741"/>
    </source>
</evidence>
<dbReference type="EnsemblPlants" id="TraesCS7D02G526300.1">
    <property type="protein sequence ID" value="TraesCS7D02G526300.1"/>
    <property type="gene ID" value="TraesCS7D02G526300"/>
</dbReference>
<dbReference type="GO" id="GO:0051707">
    <property type="term" value="P:response to other organism"/>
    <property type="evidence" value="ECO:0007669"/>
    <property type="project" value="UniProtKB-ARBA"/>
</dbReference>
<dbReference type="Gramene" id="TraesCS7D02G526300.1">
    <property type="protein sequence ID" value="TraesCS7D02G526300.1"/>
    <property type="gene ID" value="TraesCS7D02G526300"/>
</dbReference>
<dbReference type="InterPro" id="IPR041118">
    <property type="entry name" value="Rx_N"/>
</dbReference>
<dbReference type="Gramene" id="TraesCLE_scaffold_003231_01G000500.1">
    <property type="protein sequence ID" value="TraesCLE_scaffold_003231_01G000500.1"/>
    <property type="gene ID" value="TraesCLE_scaffold_003231_01G000500"/>
</dbReference>
<dbReference type="Gene3D" id="1.10.10.10">
    <property type="entry name" value="Winged helix-like DNA-binding domain superfamily/Winged helix DNA-binding domain"/>
    <property type="match status" value="1"/>
</dbReference>
<dbReference type="InterPro" id="IPR027417">
    <property type="entry name" value="P-loop_NTPase"/>
</dbReference>
<dbReference type="PANTHER" id="PTHR23155">
    <property type="entry name" value="DISEASE RESISTANCE PROTEIN RP"/>
    <property type="match status" value="1"/>
</dbReference>
<proteinExistence type="inferred from homology"/>
<feature type="domain" description="NB-ARC" evidence="7">
    <location>
        <begin position="426"/>
        <end position="573"/>
    </location>
</feature>
<dbReference type="Gramene" id="TraesCAD_scaffold_022335_01G000100.1">
    <property type="protein sequence ID" value="TraesCAD_scaffold_022335_01G000100.1"/>
    <property type="gene ID" value="TraesCAD_scaffold_022335_01G000100"/>
</dbReference>
<dbReference type="InterPro" id="IPR002182">
    <property type="entry name" value="NB-ARC"/>
</dbReference>
<dbReference type="GeneID" id="123163889"/>
<dbReference type="SUPFAM" id="SSF52540">
    <property type="entry name" value="P-loop containing nucleoside triphosphate hydrolases"/>
    <property type="match status" value="2"/>
</dbReference>
<dbReference type="InterPro" id="IPR058922">
    <property type="entry name" value="WHD_DRP"/>
</dbReference>
<feature type="domain" description="NB-ARC" evidence="7">
    <location>
        <begin position="195"/>
        <end position="356"/>
    </location>
</feature>
<dbReference type="GO" id="GO:0006952">
    <property type="term" value="P:defense response"/>
    <property type="evidence" value="ECO:0007669"/>
    <property type="project" value="UniProtKB-KW"/>
</dbReference>
<dbReference type="CDD" id="cd14798">
    <property type="entry name" value="RX-CC_like"/>
    <property type="match status" value="1"/>
</dbReference>
<evidence type="ECO:0008006" key="13">
    <source>
        <dbReference type="Google" id="ProtNLM"/>
    </source>
</evidence>
<dbReference type="Gramene" id="TraesARI7D03G04563540.1">
    <property type="protein sequence ID" value="TraesARI7D03G04563540.1"/>
    <property type="gene ID" value="TraesARI7D03G04563540"/>
</dbReference>
<evidence type="ECO:0000256" key="1">
    <source>
        <dbReference type="ARBA" id="ARBA00008894"/>
    </source>
</evidence>
<evidence type="ECO:0000256" key="6">
    <source>
        <dbReference type="ARBA" id="ARBA00023054"/>
    </source>
</evidence>
<dbReference type="InterPro" id="IPR032675">
    <property type="entry name" value="LRR_dom_sf"/>
</dbReference>
<dbReference type="InterPro" id="IPR055414">
    <property type="entry name" value="LRR_R13L4/SHOC2-like"/>
</dbReference>
<dbReference type="Gene3D" id="3.40.50.300">
    <property type="entry name" value="P-loop containing nucleotide triphosphate hydrolases"/>
    <property type="match status" value="2"/>
</dbReference>
<dbReference type="STRING" id="4565.A0A3B6TT52"/>
<dbReference type="Pfam" id="PF00931">
    <property type="entry name" value="NB-ARC"/>
    <property type="match status" value="2"/>
</dbReference>
<dbReference type="Pfam" id="PF18052">
    <property type="entry name" value="Rx_N"/>
    <property type="match status" value="1"/>
</dbReference>
<dbReference type="Gramene" id="TraesJUL7D03G04531240.1">
    <property type="protein sequence ID" value="TraesJUL7D03G04531240.1"/>
    <property type="gene ID" value="TraesJUL7D03G04531240"/>
</dbReference>
<keyword evidence="2" id="KW-0433">Leucine-rich repeat</keyword>
<feature type="domain" description="Disease resistance protein winged helix" evidence="9">
    <location>
        <begin position="665"/>
        <end position="735"/>
    </location>
</feature>
<evidence type="ECO:0000256" key="5">
    <source>
        <dbReference type="ARBA" id="ARBA00022821"/>
    </source>
</evidence>
<dbReference type="Gramene" id="TraesROB_scaffold_005789_01G000300.1">
    <property type="protein sequence ID" value="TraesROB_scaffold_005789_01G000300.1"/>
    <property type="gene ID" value="TraesROB_scaffold_005789_01G000300"/>
</dbReference>
<dbReference type="Pfam" id="PF23559">
    <property type="entry name" value="WHD_DRP"/>
    <property type="match status" value="1"/>
</dbReference>
<dbReference type="Gramene" id="TraesKAR7D01G0451010.1">
    <property type="protein sequence ID" value="cds.TraesKAR7D01G0451010.1"/>
    <property type="gene ID" value="TraesKAR7D01G0451010"/>
</dbReference>
<dbReference type="InterPro" id="IPR044974">
    <property type="entry name" value="Disease_R_plants"/>
</dbReference>
<keyword evidence="5" id="KW-0611">Plant defense</keyword>
<dbReference type="KEGG" id="taes:123163889"/>
<feature type="domain" description="Disease resistance R13L4/SHOC-2-like LRR" evidence="10">
    <location>
        <begin position="790"/>
        <end position="1135"/>
    </location>
</feature>
<reference evidence="11" key="2">
    <citation type="submission" date="2018-10" db="UniProtKB">
        <authorList>
            <consortium name="EnsemblPlants"/>
        </authorList>
    </citation>
    <scope>IDENTIFICATION</scope>
</reference>
<dbReference type="RefSeq" id="XP_044437234.1">
    <property type="nucleotide sequence ID" value="XM_044581299.1"/>
</dbReference>
<dbReference type="GO" id="GO:0043531">
    <property type="term" value="F:ADP binding"/>
    <property type="evidence" value="ECO:0007669"/>
    <property type="project" value="InterPro"/>
</dbReference>
<dbReference type="Gramene" id="TraesWEE_scaffold_017224_01G000100.1">
    <property type="protein sequence ID" value="TraesWEE_scaffold_017224_01G000100.1"/>
    <property type="gene ID" value="TraesWEE_scaffold_017224_01G000100"/>
</dbReference>
<dbReference type="Gramene" id="TraesCS7D03G1241200.1">
    <property type="protein sequence ID" value="TraesCS7D03G1241200.1.CDS"/>
    <property type="gene ID" value="TraesCS7D03G1241200"/>
</dbReference>
<dbReference type="Gene3D" id="1.20.5.4130">
    <property type="match status" value="1"/>
</dbReference>
<dbReference type="Gramene" id="TraesLAC7D03G04434110.1">
    <property type="protein sequence ID" value="TraesLAC7D03G04434110.1"/>
    <property type="gene ID" value="TraesLAC7D03G04434110"/>
</dbReference>
<dbReference type="OMA" id="WISRARM"/>